<evidence type="ECO:0000313" key="1">
    <source>
        <dbReference type="EMBL" id="KKO06292.1"/>
    </source>
</evidence>
<reference evidence="1" key="1">
    <citation type="journal article" date="2015" name="Nature">
        <title>Complex archaea that bridge the gap between prokaryotes and eukaryotes.</title>
        <authorList>
            <person name="Spang A."/>
            <person name="Saw J.H."/>
            <person name="Jorgensen S.L."/>
            <person name="Zaremba-Niedzwiedzka K."/>
            <person name="Martijn J."/>
            <person name="Lind A.E."/>
            <person name="van Eijk R."/>
            <person name="Schleper C."/>
            <person name="Guy L."/>
            <person name="Ettema T.J."/>
        </authorList>
    </citation>
    <scope>NUCLEOTIDE SEQUENCE</scope>
</reference>
<dbReference type="AlphaFoldDB" id="A0A0F9Y3C0"/>
<sequence>MRKNWDIRLPRLLGLPIFFIAFLFGTLKTLAQECPALVSPVDGTSMVFVDSSISWEAVTGVPGYIISLGTSSGGNDILNEQNVGASTNYTPPTGLPENTEIFVTITLFFFNQPNIICDSQRFTTAALSEVPDCSPSISPADNSMDINTATNIIWSAAPGASGYHLTIGTTLNGNEILDTIDVENTLSYNPTIDLPTETDIYITIIPYNRIGLATGCSTSVFTTAAAAVLPLCSSMISPFNGETNVPLSPTLEWKEIANATGYRVSIGTSPFETNILEDAILFNPSTTIIDFEPNRTFFITIIPFNEAGEAIGCIQETFSTLLGCGPYFDPVSGELLVLNPSLKFPDIISICRGNTSDIITAPDDADGYRWYKLDSRGNETLISSTENVSITEEGEYIYEAYDIIEDSGRLFECASSKVFQATISQAPVIENIDIQISVNSLNYIISTVTNGNYEYALDNENGPYQDSNRFNKISLQNHTVYVRDKGGCGIAQRFVEHDLTVNGFPNFFTPNGDGINDFWQFIPPFQTEENNVSVIFIFDKFGSILAQITPNTDGWNGNFNGKALPETDYWFKAFSTNNKIIKGHFALKR</sequence>
<organism evidence="1">
    <name type="scientific">marine sediment metagenome</name>
    <dbReference type="NCBI Taxonomy" id="412755"/>
    <lineage>
        <taxon>unclassified sequences</taxon>
        <taxon>metagenomes</taxon>
        <taxon>ecological metagenomes</taxon>
    </lineage>
</organism>
<gene>
    <name evidence="1" type="ORF">LCGC14_0067110</name>
</gene>
<accession>A0A0F9Y3C0</accession>
<proteinExistence type="predicted"/>
<dbReference type="Gene3D" id="2.60.40.10">
    <property type="entry name" value="Immunoglobulins"/>
    <property type="match status" value="2"/>
</dbReference>
<name>A0A0F9Y3C0_9ZZZZ</name>
<dbReference type="InterPro" id="IPR026341">
    <property type="entry name" value="T9SS_type_B"/>
</dbReference>
<protein>
    <recommendedName>
        <fullName evidence="2">Fibronectin type-III domain-containing protein</fullName>
    </recommendedName>
</protein>
<dbReference type="InterPro" id="IPR013783">
    <property type="entry name" value="Ig-like_fold"/>
</dbReference>
<evidence type="ECO:0008006" key="2">
    <source>
        <dbReference type="Google" id="ProtNLM"/>
    </source>
</evidence>
<comment type="caution">
    <text evidence="1">The sequence shown here is derived from an EMBL/GenBank/DDBJ whole genome shotgun (WGS) entry which is preliminary data.</text>
</comment>
<dbReference type="Pfam" id="PF13585">
    <property type="entry name" value="CHU_C"/>
    <property type="match status" value="1"/>
</dbReference>
<dbReference type="NCBIfam" id="TIGR04131">
    <property type="entry name" value="Bac_Flav_CTERM"/>
    <property type="match status" value="1"/>
</dbReference>
<dbReference type="EMBL" id="LAZR01000016">
    <property type="protein sequence ID" value="KKO06292.1"/>
    <property type="molecule type" value="Genomic_DNA"/>
</dbReference>